<accession>A0ABX0V4F6</accession>
<organism evidence="3 4">
    <name type="scientific">Pseudochelatococcus lubricantis</name>
    <dbReference type="NCBI Taxonomy" id="1538102"/>
    <lineage>
        <taxon>Bacteria</taxon>
        <taxon>Pseudomonadati</taxon>
        <taxon>Pseudomonadota</taxon>
        <taxon>Alphaproteobacteria</taxon>
        <taxon>Hyphomicrobiales</taxon>
        <taxon>Chelatococcaceae</taxon>
        <taxon>Pseudochelatococcus</taxon>
    </lineage>
</organism>
<proteinExistence type="predicted"/>
<sequence length="276" mass="30588">MIALSLDFGEPVHIVSPPGYGKTTGLKYLIRHYDGYHCQVGQTSKSARDMYFMLLTTFDIYHDCRTTRDLRDKLIFTLDLKGRLSGGKRILMAVDEAQTLEATAQRELLSIQEECNLAFVMAGNGERLATRRMDKGAWEQVADRLGEEVNLPPLDEQDCEIIGCAFGVEEAAARAAVINFGLRTNVRRLVRLLTRAESLAAGTASVRLAHLQQAVTAIYGITSARDMLKPDSKYPPLFPGRPRPALPPRPSAYKCSVPTPSTPNHTGNDDSRCFEM</sequence>
<reference evidence="3 4" key="1">
    <citation type="submission" date="2020-03" db="EMBL/GenBank/DDBJ databases">
        <title>Genomic Encyclopedia of Type Strains, Phase IV (KMG-IV): sequencing the most valuable type-strain genomes for metagenomic binning, comparative biology and taxonomic classification.</title>
        <authorList>
            <person name="Goeker M."/>
        </authorList>
    </citation>
    <scope>NUCLEOTIDE SEQUENCE [LARGE SCALE GENOMIC DNA]</scope>
    <source>
        <strain evidence="3 4">DSM 103870</strain>
    </source>
</reference>
<keyword evidence="4" id="KW-1185">Reference proteome</keyword>
<evidence type="ECO:0000313" key="3">
    <source>
        <dbReference type="EMBL" id="NIJ60086.1"/>
    </source>
</evidence>
<feature type="compositionally biased region" description="Pro residues" evidence="1">
    <location>
        <begin position="237"/>
        <end position="250"/>
    </location>
</feature>
<dbReference type="EMBL" id="JAASQI010000013">
    <property type="protein sequence ID" value="NIJ60086.1"/>
    <property type="molecule type" value="Genomic_DNA"/>
</dbReference>
<dbReference type="Pfam" id="PF13401">
    <property type="entry name" value="AAA_22"/>
    <property type="match status" value="1"/>
</dbReference>
<feature type="region of interest" description="Disordered" evidence="1">
    <location>
        <begin position="237"/>
        <end position="276"/>
    </location>
</feature>
<evidence type="ECO:0000259" key="2">
    <source>
        <dbReference type="Pfam" id="PF13401"/>
    </source>
</evidence>
<dbReference type="RefSeq" id="WP_166956051.1">
    <property type="nucleotide sequence ID" value="NZ_JAASQI010000013.1"/>
</dbReference>
<dbReference type="Gene3D" id="3.40.50.300">
    <property type="entry name" value="P-loop containing nucleotide triphosphate hydrolases"/>
    <property type="match status" value="1"/>
</dbReference>
<evidence type="ECO:0000256" key="1">
    <source>
        <dbReference type="SAM" id="MobiDB-lite"/>
    </source>
</evidence>
<name>A0ABX0V4F6_9HYPH</name>
<comment type="caution">
    <text evidence="3">The sequence shown here is derived from an EMBL/GenBank/DDBJ whole genome shotgun (WGS) entry which is preliminary data.</text>
</comment>
<protein>
    <submittedName>
        <fullName evidence="3">DNA transposition AAA+ family ATPase</fullName>
    </submittedName>
</protein>
<feature type="compositionally biased region" description="Basic and acidic residues" evidence="1">
    <location>
        <begin position="267"/>
        <end position="276"/>
    </location>
</feature>
<dbReference type="InterPro" id="IPR027417">
    <property type="entry name" value="P-loop_NTPase"/>
</dbReference>
<feature type="domain" description="ORC1/DEAH AAA+ ATPase" evidence="2">
    <location>
        <begin position="14"/>
        <end position="125"/>
    </location>
</feature>
<gene>
    <name evidence="3" type="ORF">FHS82_003952</name>
</gene>
<evidence type="ECO:0000313" key="4">
    <source>
        <dbReference type="Proteomes" id="UP001429580"/>
    </source>
</evidence>
<dbReference type="Proteomes" id="UP001429580">
    <property type="component" value="Unassembled WGS sequence"/>
</dbReference>
<dbReference type="SUPFAM" id="SSF52540">
    <property type="entry name" value="P-loop containing nucleoside triphosphate hydrolases"/>
    <property type="match status" value="1"/>
</dbReference>
<dbReference type="InterPro" id="IPR049945">
    <property type="entry name" value="AAA_22"/>
</dbReference>